<evidence type="ECO:0000313" key="1">
    <source>
        <dbReference type="EMBL" id="CAL0312411.1"/>
    </source>
</evidence>
<sequence length="67" mass="7761">MEHNNMKKQSEETRYVAMGHAVHSQVMKIKQEIAKIKEPSLKVHMRHAFLKDVSHLHSRSPLGAMEN</sequence>
<protein>
    <submittedName>
        <fullName evidence="1">Uncharacterized protein</fullName>
    </submittedName>
</protein>
<dbReference type="Proteomes" id="UP001497480">
    <property type="component" value="Unassembled WGS sequence"/>
</dbReference>
<dbReference type="EMBL" id="CAXHTB010000009">
    <property type="protein sequence ID" value="CAL0312411.1"/>
    <property type="molecule type" value="Genomic_DNA"/>
</dbReference>
<dbReference type="PANTHER" id="PTHR34780">
    <property type="entry name" value="OS08G0427800 PROTEIN"/>
    <property type="match status" value="1"/>
</dbReference>
<comment type="caution">
    <text evidence="1">The sequence shown here is derived from an EMBL/GenBank/DDBJ whole genome shotgun (WGS) entry which is preliminary data.</text>
</comment>
<dbReference type="PANTHER" id="PTHR34780:SF2">
    <property type="entry name" value="GENOME ASSEMBLY, CHROMOSOME: A02"/>
    <property type="match status" value="1"/>
</dbReference>
<dbReference type="AlphaFoldDB" id="A0AAV1WSJ2"/>
<reference evidence="1 2" key="1">
    <citation type="submission" date="2024-03" db="EMBL/GenBank/DDBJ databases">
        <authorList>
            <person name="Martinez-Hernandez J."/>
        </authorList>
    </citation>
    <scope>NUCLEOTIDE SEQUENCE [LARGE SCALE GENOMIC DNA]</scope>
</reference>
<proteinExistence type="predicted"/>
<gene>
    <name evidence="1" type="ORF">LLUT_LOCUS13471</name>
</gene>
<name>A0AAV1WSJ2_LUPLU</name>
<organism evidence="1 2">
    <name type="scientific">Lupinus luteus</name>
    <name type="common">European yellow lupine</name>
    <dbReference type="NCBI Taxonomy" id="3873"/>
    <lineage>
        <taxon>Eukaryota</taxon>
        <taxon>Viridiplantae</taxon>
        <taxon>Streptophyta</taxon>
        <taxon>Embryophyta</taxon>
        <taxon>Tracheophyta</taxon>
        <taxon>Spermatophyta</taxon>
        <taxon>Magnoliopsida</taxon>
        <taxon>eudicotyledons</taxon>
        <taxon>Gunneridae</taxon>
        <taxon>Pentapetalae</taxon>
        <taxon>rosids</taxon>
        <taxon>fabids</taxon>
        <taxon>Fabales</taxon>
        <taxon>Fabaceae</taxon>
        <taxon>Papilionoideae</taxon>
        <taxon>50 kb inversion clade</taxon>
        <taxon>genistoids sensu lato</taxon>
        <taxon>core genistoids</taxon>
        <taxon>Genisteae</taxon>
        <taxon>Lupinus</taxon>
    </lineage>
</organism>
<accession>A0AAV1WSJ2</accession>
<keyword evidence="2" id="KW-1185">Reference proteome</keyword>
<evidence type="ECO:0000313" key="2">
    <source>
        <dbReference type="Proteomes" id="UP001497480"/>
    </source>
</evidence>